<dbReference type="KEGG" id="ftj:FTUN_5996"/>
<dbReference type="EMBL" id="CP053452">
    <property type="protein sequence ID" value="QJW98406.1"/>
    <property type="molecule type" value="Genomic_DNA"/>
</dbReference>
<accession>A0A6M5YYA1</accession>
<sequence>MGCLDDNVSQHRKAQGDCKRYYDRTLGHLRRTAEVRIPSPVLPLVAILRAKFRLPRKTFSPLTGFFEWVIADGENGKAMSHQGQRRVIEIERLRDLLAQVIKPEVIPR</sequence>
<name>A0A6M5YYA1_9BACT</name>
<evidence type="ECO:0000313" key="1">
    <source>
        <dbReference type="EMBL" id="QJW98406.1"/>
    </source>
</evidence>
<dbReference type="AlphaFoldDB" id="A0A6M5YYA1"/>
<protein>
    <submittedName>
        <fullName evidence="1">Uncharacterized protein</fullName>
    </submittedName>
</protein>
<evidence type="ECO:0000313" key="2">
    <source>
        <dbReference type="Proteomes" id="UP000503447"/>
    </source>
</evidence>
<proteinExistence type="predicted"/>
<organism evidence="1 2">
    <name type="scientific">Frigoriglobus tundricola</name>
    <dbReference type="NCBI Taxonomy" id="2774151"/>
    <lineage>
        <taxon>Bacteria</taxon>
        <taxon>Pseudomonadati</taxon>
        <taxon>Planctomycetota</taxon>
        <taxon>Planctomycetia</taxon>
        <taxon>Gemmatales</taxon>
        <taxon>Gemmataceae</taxon>
        <taxon>Frigoriglobus</taxon>
    </lineage>
</organism>
<dbReference type="Proteomes" id="UP000503447">
    <property type="component" value="Chromosome"/>
</dbReference>
<reference evidence="2" key="1">
    <citation type="submission" date="2020-05" db="EMBL/GenBank/DDBJ databases">
        <title>Frigoriglobus tundricola gen. nov., sp. nov., a psychrotolerant cellulolytic planctomycete of the family Gemmataceae with two divergent copies of 16S rRNA gene.</title>
        <authorList>
            <person name="Kulichevskaya I.S."/>
            <person name="Ivanova A.A."/>
            <person name="Naumoff D.G."/>
            <person name="Beletsky A.V."/>
            <person name="Rijpstra W.I.C."/>
            <person name="Sinninghe Damste J.S."/>
            <person name="Mardanov A.V."/>
            <person name="Ravin N.V."/>
            <person name="Dedysh S.N."/>
        </authorList>
    </citation>
    <scope>NUCLEOTIDE SEQUENCE [LARGE SCALE GENOMIC DNA]</scope>
    <source>
        <strain evidence="2">PL17</strain>
    </source>
</reference>
<keyword evidence="2" id="KW-1185">Reference proteome</keyword>
<gene>
    <name evidence="1" type="ORF">FTUN_5996</name>
</gene>